<reference evidence="2" key="2">
    <citation type="submission" date="2022-06" db="UniProtKB">
        <authorList>
            <consortium name="EnsemblMetazoa"/>
        </authorList>
    </citation>
    <scope>IDENTIFICATION</scope>
    <source>
        <strain evidence="2">p50T (Dazao)</strain>
    </source>
</reference>
<evidence type="ECO:0008006" key="4">
    <source>
        <dbReference type="Google" id="ProtNLM"/>
    </source>
</evidence>
<dbReference type="EnsemblMetazoa" id="XM_038012572.1">
    <property type="protein sequence ID" value="XP_037868500.1"/>
    <property type="gene ID" value="LOC101746024"/>
</dbReference>
<dbReference type="EnsemblMetazoa" id="XM_038012576.1">
    <property type="protein sequence ID" value="XP_037868504.1"/>
    <property type="gene ID" value="LOC101746024"/>
</dbReference>
<dbReference type="AlphaFoldDB" id="A0A8R2LXK7"/>
<keyword evidence="3" id="KW-1185">Reference proteome</keyword>
<sequence>MNNLNSNERKIIIEFCHLLEKSKQLFNGLRELPLYGHKCWHPYFERTFDVYTKLWKYQQEHRAILDTRYGLKRWQIGEIASKIGQLYYHFYLRTSETAYLSEACSFYSAIRGRSYYTQACKLDKSELVVKKLRYYARFIVVCLLLKKMKLVIELTKDLEILIRDYGQAYDPDDHLEWVIVLDEIKAFIQLEVIVSVVHPDSYTVVLSHRLNEYNKTTIERSPIMNIYLQEIIIIGSTEDQAKFSELSLDMFRILQTLERETTADRVSRNYEESHRKRHLTTPNLPRVENDTEPEESTVRDNPHKYLLYQPTPTQVLTYLASACNDLAPGGGLLLYISADGHFSSSPKDVIEEGYDRGGVLTSSKTEVYRQSDKDHHRSSHGKTKEANCLYPADLYAFTRRPLVVIVDSDNSGAFLSVGGSFGQPLVILTSPVKMPSNYLERKRQGNMFTLFMSCPFTGFSFITELFSVSLSQWERSQLHLEDFMNELSQIILRGRVDIMYLHFLGDDFLRLMIFRYIFCEMSIRMHRSFRSRNYWPRCSPPLPEDLLEHTRLKHIIFDLAKCLQVQQHFNDPSFNGPQ</sequence>
<reference evidence="3" key="1">
    <citation type="journal article" date="2008" name="Insect Biochem. Mol. Biol.">
        <title>The genome of a lepidopteran model insect, the silkworm Bombyx mori.</title>
        <authorList>
            <consortium name="International Silkworm Genome Consortium"/>
        </authorList>
    </citation>
    <scope>NUCLEOTIDE SEQUENCE [LARGE SCALE GENOMIC DNA]</scope>
    <source>
        <strain evidence="3">p50T</strain>
    </source>
</reference>
<evidence type="ECO:0000256" key="1">
    <source>
        <dbReference type="SAM" id="MobiDB-lite"/>
    </source>
</evidence>
<dbReference type="EnsemblMetazoa" id="XM_038012571.1">
    <property type="protein sequence ID" value="XP_037868499.1"/>
    <property type="gene ID" value="LOC101746024"/>
</dbReference>
<protein>
    <recommendedName>
        <fullName evidence="4">Protein SCAI</fullName>
    </recommendedName>
</protein>
<dbReference type="GO" id="GO:0003714">
    <property type="term" value="F:transcription corepressor activity"/>
    <property type="evidence" value="ECO:0007669"/>
    <property type="project" value="InterPro"/>
</dbReference>
<feature type="region of interest" description="Disordered" evidence="1">
    <location>
        <begin position="265"/>
        <end position="300"/>
    </location>
</feature>
<proteinExistence type="predicted"/>
<dbReference type="InterPro" id="IPR022709">
    <property type="entry name" value="SCAI"/>
</dbReference>
<name>A0A8R2LXK7_BOMMO</name>
<dbReference type="PANTHER" id="PTHR21243">
    <property type="entry name" value="PROTEIN SCAI"/>
    <property type="match status" value="1"/>
</dbReference>
<accession>A0A8R2LXK7</accession>
<evidence type="ECO:0000313" key="2">
    <source>
        <dbReference type="EnsemblMetazoa" id="XP_037868499.1"/>
    </source>
</evidence>
<dbReference type="GO" id="GO:0006351">
    <property type="term" value="P:DNA-templated transcription"/>
    <property type="evidence" value="ECO:0007669"/>
    <property type="project" value="InterPro"/>
</dbReference>
<organism evidence="2 3">
    <name type="scientific">Bombyx mori</name>
    <name type="common">Silk moth</name>
    <dbReference type="NCBI Taxonomy" id="7091"/>
    <lineage>
        <taxon>Eukaryota</taxon>
        <taxon>Metazoa</taxon>
        <taxon>Ecdysozoa</taxon>
        <taxon>Arthropoda</taxon>
        <taxon>Hexapoda</taxon>
        <taxon>Insecta</taxon>
        <taxon>Pterygota</taxon>
        <taxon>Neoptera</taxon>
        <taxon>Endopterygota</taxon>
        <taxon>Lepidoptera</taxon>
        <taxon>Glossata</taxon>
        <taxon>Ditrysia</taxon>
        <taxon>Bombycoidea</taxon>
        <taxon>Bombycidae</taxon>
        <taxon>Bombycinae</taxon>
        <taxon>Bombyx</taxon>
    </lineage>
</organism>
<evidence type="ECO:0000313" key="3">
    <source>
        <dbReference type="Proteomes" id="UP000005204"/>
    </source>
</evidence>
<dbReference type="Pfam" id="PF12070">
    <property type="entry name" value="SCAI"/>
    <property type="match status" value="1"/>
</dbReference>
<dbReference type="Proteomes" id="UP000005204">
    <property type="component" value="Unassembled WGS sequence"/>
</dbReference>
<dbReference type="EnsemblMetazoa" id="XM_038012567.1">
    <property type="protein sequence ID" value="XP_037868495.1"/>
    <property type="gene ID" value="LOC101746024"/>
</dbReference>
<feature type="compositionally biased region" description="Basic and acidic residues" evidence="1">
    <location>
        <begin position="265"/>
        <end position="274"/>
    </location>
</feature>